<sequence>MPTVQEEPLKGAALYNALLEKFRAVPDQQGKLDCEKLADAALQLSTVYELVFGGGFISRHLKQDIINSSGHMRAAAIALRNSRGGGTVSACELIAWEVQEMGIPRMRKDRQSGVRGMLWMKRALDFIFTLICNMFGTMKDATSKECALDAYDRVLKPYHSFLVSHIVSLAFSLAPSKEDFITRLGFEMHEAEACISSIDEEIRPVITSLGNLLEDSQCNFPDKA</sequence>
<proteinExistence type="predicted"/>
<dbReference type="SUPFAM" id="SSF110004">
    <property type="entry name" value="Glycolipid transfer protein, GLTP"/>
    <property type="match status" value="1"/>
</dbReference>
<dbReference type="PANTHER" id="PTHR10219">
    <property type="entry name" value="GLYCOLIPID TRANSFER PROTEIN-RELATED"/>
    <property type="match status" value="1"/>
</dbReference>
<dbReference type="InterPro" id="IPR036497">
    <property type="entry name" value="GLTP_sf"/>
</dbReference>
<dbReference type="InterPro" id="IPR014830">
    <property type="entry name" value="Glycolipid_transfer_prot_dom"/>
</dbReference>
<dbReference type="GO" id="GO:0016020">
    <property type="term" value="C:membrane"/>
    <property type="evidence" value="ECO:0007669"/>
    <property type="project" value="TreeGrafter"/>
</dbReference>
<dbReference type="GO" id="GO:1902387">
    <property type="term" value="F:ceramide 1-phosphate binding"/>
    <property type="evidence" value="ECO:0007669"/>
    <property type="project" value="TreeGrafter"/>
</dbReference>
<dbReference type="AlphaFoldDB" id="A0A6P6S369"/>
<reference evidence="4" key="1">
    <citation type="submission" date="2025-08" db="UniProtKB">
        <authorList>
            <consortium name="RefSeq"/>
        </authorList>
    </citation>
    <scope>IDENTIFICATION</scope>
</reference>
<evidence type="ECO:0000259" key="2">
    <source>
        <dbReference type="Pfam" id="PF08718"/>
    </source>
</evidence>
<dbReference type="Proteomes" id="UP000515125">
    <property type="component" value="Unplaced"/>
</dbReference>
<gene>
    <name evidence="4" type="primary">LOC34619643</name>
</gene>
<dbReference type="PANTHER" id="PTHR10219:SF25">
    <property type="entry name" value="PLECKSTRIN HOMOLOGY DOMAIN-CONTAINING FAMILY A MEMBER 8"/>
    <property type="match status" value="1"/>
</dbReference>
<feature type="domain" description="Glycolipid transfer protein" evidence="2">
    <location>
        <begin position="35"/>
        <end position="185"/>
    </location>
</feature>
<dbReference type="GeneID" id="34619643"/>
<keyword evidence="1" id="KW-0813">Transport</keyword>
<dbReference type="RefSeq" id="XP_026194591.1">
    <property type="nucleotide sequence ID" value="XM_026338806.1"/>
</dbReference>
<dbReference type="Gene3D" id="1.10.3520.10">
    <property type="entry name" value="Glycolipid transfer protein"/>
    <property type="match status" value="1"/>
</dbReference>
<dbReference type="GO" id="GO:1902388">
    <property type="term" value="F:ceramide 1-phosphate transfer activity"/>
    <property type="evidence" value="ECO:0007669"/>
    <property type="project" value="TreeGrafter"/>
</dbReference>
<evidence type="ECO:0000256" key="1">
    <source>
        <dbReference type="ARBA" id="ARBA00022448"/>
    </source>
</evidence>
<evidence type="ECO:0000313" key="3">
    <source>
        <dbReference type="Proteomes" id="UP000515125"/>
    </source>
</evidence>
<dbReference type="OrthoDB" id="205255at2759"/>
<dbReference type="Pfam" id="PF08718">
    <property type="entry name" value="GLTP"/>
    <property type="match status" value="1"/>
</dbReference>
<dbReference type="GO" id="GO:0005829">
    <property type="term" value="C:cytosol"/>
    <property type="evidence" value="ECO:0007669"/>
    <property type="project" value="TreeGrafter"/>
</dbReference>
<protein>
    <submittedName>
        <fullName evidence="4">Glycolipid transfer protein B</fullName>
    </submittedName>
</protein>
<organism evidence="3 4">
    <name type="scientific">Cyclospora cayetanensis</name>
    <dbReference type="NCBI Taxonomy" id="88456"/>
    <lineage>
        <taxon>Eukaryota</taxon>
        <taxon>Sar</taxon>
        <taxon>Alveolata</taxon>
        <taxon>Apicomplexa</taxon>
        <taxon>Conoidasida</taxon>
        <taxon>Coccidia</taxon>
        <taxon>Eucoccidiorida</taxon>
        <taxon>Eimeriorina</taxon>
        <taxon>Eimeriidae</taxon>
        <taxon>Cyclospora</taxon>
    </lineage>
</organism>
<keyword evidence="3" id="KW-1185">Reference proteome</keyword>
<accession>A0A6P6S369</accession>
<evidence type="ECO:0000313" key="4">
    <source>
        <dbReference type="RefSeq" id="XP_026194591.1"/>
    </source>
</evidence>
<name>A0A6P6S369_9EIME</name>